<reference evidence="12" key="1">
    <citation type="submission" date="2023-08" db="EMBL/GenBank/DDBJ databases">
        <authorList>
            <person name="Chen Y."/>
            <person name="Shah S."/>
            <person name="Dougan E. K."/>
            <person name="Thang M."/>
            <person name="Chan C."/>
        </authorList>
    </citation>
    <scope>NUCLEOTIDE SEQUENCE</scope>
</reference>
<feature type="transmembrane region" description="Helical" evidence="10">
    <location>
        <begin position="1256"/>
        <end position="1276"/>
    </location>
</feature>
<feature type="chain" id="PRO_5041218655" evidence="11">
    <location>
        <begin position="16"/>
        <end position="1361"/>
    </location>
</feature>
<keyword evidence="6 10" id="KW-0472">Membrane</keyword>
<keyword evidence="13" id="KW-1185">Reference proteome</keyword>
<comment type="caution">
    <text evidence="12">The sequence shown here is derived from an EMBL/GenBank/DDBJ whole genome shotgun (WGS) entry which is preliminary data.</text>
</comment>
<keyword evidence="5 10" id="KW-1133">Transmembrane helix</keyword>
<feature type="transmembrane region" description="Helical" evidence="10">
    <location>
        <begin position="1231"/>
        <end position="1250"/>
    </location>
</feature>
<evidence type="ECO:0000256" key="9">
    <source>
        <dbReference type="ARBA" id="ARBA00037847"/>
    </source>
</evidence>
<dbReference type="PANTHER" id="PTHR48052">
    <property type="entry name" value="UNNAMED PRODUCT"/>
    <property type="match status" value="1"/>
</dbReference>
<dbReference type="GO" id="GO:0012505">
    <property type="term" value="C:endomembrane system"/>
    <property type="evidence" value="ECO:0007669"/>
    <property type="project" value="UniProtKB-SubCell"/>
</dbReference>
<feature type="transmembrane region" description="Helical" evidence="10">
    <location>
        <begin position="977"/>
        <end position="997"/>
    </location>
</feature>
<evidence type="ECO:0000256" key="11">
    <source>
        <dbReference type="SAM" id="SignalP"/>
    </source>
</evidence>
<proteinExistence type="predicted"/>
<evidence type="ECO:0000256" key="8">
    <source>
        <dbReference type="ARBA" id="ARBA00023180"/>
    </source>
</evidence>
<evidence type="ECO:0000313" key="13">
    <source>
        <dbReference type="Proteomes" id="UP001178507"/>
    </source>
</evidence>
<feature type="transmembrane region" description="Helical" evidence="10">
    <location>
        <begin position="1066"/>
        <end position="1088"/>
    </location>
</feature>
<keyword evidence="8" id="KW-0325">Glycoprotein</keyword>
<dbReference type="Proteomes" id="UP001178507">
    <property type="component" value="Unassembled WGS sequence"/>
</dbReference>
<dbReference type="PANTHER" id="PTHR48052:SF8">
    <property type="entry name" value="LRR RECEPTOR-LIKE SERINE_THREONINE-PROTEIN KINASE FLS2"/>
    <property type="match status" value="1"/>
</dbReference>
<keyword evidence="2" id="KW-1003">Cell membrane</keyword>
<evidence type="ECO:0000256" key="10">
    <source>
        <dbReference type="SAM" id="Phobius"/>
    </source>
</evidence>
<evidence type="ECO:0000256" key="7">
    <source>
        <dbReference type="ARBA" id="ARBA00023170"/>
    </source>
</evidence>
<keyword evidence="3 10" id="KW-0812">Transmembrane</keyword>
<gene>
    <name evidence="12" type="ORF">EVOR1521_LOCUS6482</name>
</gene>
<comment type="subcellular location">
    <subcellularLocation>
        <location evidence="1">Cell membrane</location>
    </subcellularLocation>
    <subcellularLocation>
        <location evidence="9">Endomembrane system</location>
        <topology evidence="9">Single-pass membrane protein</topology>
    </subcellularLocation>
</comment>
<dbReference type="Gene3D" id="3.80.10.10">
    <property type="entry name" value="Ribonuclease Inhibitor"/>
    <property type="match status" value="2"/>
</dbReference>
<dbReference type="SMART" id="SM01411">
    <property type="entry name" value="Ephrin_rec_like"/>
    <property type="match status" value="1"/>
</dbReference>
<evidence type="ECO:0000256" key="3">
    <source>
        <dbReference type="ARBA" id="ARBA00022692"/>
    </source>
</evidence>
<evidence type="ECO:0000313" key="12">
    <source>
        <dbReference type="EMBL" id="CAJ1377765.1"/>
    </source>
</evidence>
<feature type="transmembrane region" description="Helical" evidence="10">
    <location>
        <begin position="1283"/>
        <end position="1303"/>
    </location>
</feature>
<sequence length="1361" mass="146187">MSLLYGFYLCLLCGAERTWEHDLRANELQPKHQAKDCSNTSEATTLRTVLGKLGLQPEDLQGDLSKVRGIDWDKRTCQARGIQLKRAAGRLPEEISKLTGLRKLVLSGGVTGGVEVLHSLPWLTKLDLSGTLVEGDLGFARALPRLTDLRLNGARVQGDLKRLGALKILELDRTAVFGSVRSLALERLMQLRAAASQVEGDLSAFQNARCLRTLDLRHTQVQGDLAMLANSSLTELRLGSTQVTGNLQALGPVIRKCQQRSCGLRVLDLELTQVHGSLDVFASGDQLTKLMLRRTKVAGDLKGLSQHQLTRLDLASTEVEGSIAALHLETLLQLDLAKTSVAGPLGAFNTSAKLKGLRLDGTRVSGDLAGLEAQRRLESLGLGRCGVSGELRRLRAMARLGRLELGHTQVRLCQSVHFPVSEVSGSLEDLPKGLQTLDLSATRVTGELGAIRAWPNAQLLKLSKTGITGAVTSAWRGCCRHLRSLDLSDSNVSFIPPGGDPGLQQVFSPAWEEEAILPKLIELSVSRCPVNGAWKDLVQPLLFSPLVALRAAECNLTGQVEELRLRNVMLNKALQEDRPTELEVSLRSLDVSSNRLELRALPGALTVANLANNPRMLIDNATLLRVLEGSVFAELRGVRLVNTQLAEAMLEQKKLLKGKDLSFSDAEHGYDCYDVVNPSLVVSPPLFLPRQLCECMPGWYGLGTNCTKCPPGSYSSAHNQAACAPCPAGASGPEGAAGVAACVCATGQLFGGFCGCPAGRAMTKEESCELCGKLQLQCSRPLSRASAAPPLPGCARLAAHAEAAFKCLPPEARCPGNASGESLGCAPGYGGPLCADCAEGFRSSGGLCVACAPLLAQKTRLLWALAAAAAAAVAVMLLLLARGRAEERSEVSPAARRMVLLGLAKLQAPLLLQLLQLYAVLAQLAGAQQLDRDTAGDEGFLDAFWEKEYVAAMQLTLASVQDSFQVQCLFDAQAVRLLGALAAPLLPLLVLLLCGALELCKFSLGASSAFKALTLFFIGGACSCGRLLSCQRLDGGGQDLGHFAFRKALPQLSCLDTSPLSRWVDAVGYSTAVVYGFVIPCLLLYLFLRQHLLLKVCKTSVALAESSEGQLLTRLHPLRQGASEKGLKAPDSWLLASCAAHMAVLLRGEATLQLQSGEAKMTAVDHRGDAVELNVGSLVETLQAKSTAETLRCRQIVEMLTERCVVEEAVEHDRLLAGAKEVFFKYAFCRYVWMEVVLKLLAVALVAVVLKEDGLCFALAITLGMAAAIAMTQPYVQPQINELHCCCFLCLALAAVGFSWHWLRLARLSMALPPLLAAVQVLRPDSCEALAVRLFQELKEKLPELQRGEVVQLQVEFVSFA</sequence>
<protein>
    <submittedName>
        <fullName evidence="12">Uncharacterized protein</fullName>
    </submittedName>
</protein>
<evidence type="ECO:0000256" key="5">
    <source>
        <dbReference type="ARBA" id="ARBA00022989"/>
    </source>
</evidence>
<dbReference type="SUPFAM" id="SSF52058">
    <property type="entry name" value="L domain-like"/>
    <property type="match status" value="1"/>
</dbReference>
<accession>A0AA36HYM5</accession>
<evidence type="ECO:0000256" key="2">
    <source>
        <dbReference type="ARBA" id="ARBA00022475"/>
    </source>
</evidence>
<dbReference type="InterPro" id="IPR032675">
    <property type="entry name" value="LRR_dom_sf"/>
</dbReference>
<evidence type="ECO:0000256" key="6">
    <source>
        <dbReference type="ARBA" id="ARBA00023136"/>
    </source>
</evidence>
<evidence type="ECO:0000256" key="4">
    <source>
        <dbReference type="ARBA" id="ARBA00022729"/>
    </source>
</evidence>
<dbReference type="Gene3D" id="2.10.50.10">
    <property type="entry name" value="Tumor Necrosis Factor Receptor, subunit A, domain 2"/>
    <property type="match status" value="1"/>
</dbReference>
<name>A0AA36HYM5_9DINO</name>
<feature type="transmembrane region" description="Helical" evidence="10">
    <location>
        <begin position="861"/>
        <end position="880"/>
    </location>
</feature>
<keyword evidence="7" id="KW-0675">Receptor</keyword>
<dbReference type="GO" id="GO:0005886">
    <property type="term" value="C:plasma membrane"/>
    <property type="evidence" value="ECO:0007669"/>
    <property type="project" value="UniProtKB-SubCell"/>
</dbReference>
<feature type="signal peptide" evidence="11">
    <location>
        <begin position="1"/>
        <end position="15"/>
    </location>
</feature>
<dbReference type="EMBL" id="CAUJNA010000487">
    <property type="protein sequence ID" value="CAJ1377765.1"/>
    <property type="molecule type" value="Genomic_DNA"/>
</dbReference>
<dbReference type="SUPFAM" id="SSF52047">
    <property type="entry name" value="RNI-like"/>
    <property type="match status" value="1"/>
</dbReference>
<evidence type="ECO:0000256" key="1">
    <source>
        <dbReference type="ARBA" id="ARBA00004236"/>
    </source>
</evidence>
<organism evidence="12 13">
    <name type="scientific">Effrenium voratum</name>
    <dbReference type="NCBI Taxonomy" id="2562239"/>
    <lineage>
        <taxon>Eukaryota</taxon>
        <taxon>Sar</taxon>
        <taxon>Alveolata</taxon>
        <taxon>Dinophyceae</taxon>
        <taxon>Suessiales</taxon>
        <taxon>Symbiodiniaceae</taxon>
        <taxon>Effrenium</taxon>
    </lineage>
</organism>
<keyword evidence="4 11" id="KW-0732">Signal</keyword>